<dbReference type="STRING" id="66430.ACS04_33105"/>
<comment type="caution">
    <text evidence="5">The sequence shown here is derived from an EMBL/GenBank/DDBJ whole genome shotgun (WGS) entry which is preliminary data.</text>
</comment>
<dbReference type="GO" id="GO:0005524">
    <property type="term" value="F:ATP binding"/>
    <property type="evidence" value="ECO:0007669"/>
    <property type="project" value="UniProtKB-KW"/>
</dbReference>
<dbReference type="SUPFAM" id="SSF52540">
    <property type="entry name" value="P-loop containing nucleoside triphosphate hydrolases"/>
    <property type="match status" value="1"/>
</dbReference>
<organism evidence="5 6">
    <name type="scientific">Streptomyces roseus</name>
    <dbReference type="NCBI Taxonomy" id="66430"/>
    <lineage>
        <taxon>Bacteria</taxon>
        <taxon>Bacillati</taxon>
        <taxon>Actinomycetota</taxon>
        <taxon>Actinomycetes</taxon>
        <taxon>Kitasatosporales</taxon>
        <taxon>Streptomycetaceae</taxon>
        <taxon>Streptomyces</taxon>
    </lineage>
</organism>
<evidence type="ECO:0000256" key="1">
    <source>
        <dbReference type="ARBA" id="ARBA00022741"/>
    </source>
</evidence>
<dbReference type="PATRIC" id="fig|66430.4.peg.3281"/>
<dbReference type="Pfam" id="PF19263">
    <property type="entry name" value="DUF5906"/>
    <property type="match status" value="1"/>
</dbReference>
<dbReference type="GO" id="GO:0016787">
    <property type="term" value="F:hydrolase activity"/>
    <property type="evidence" value="ECO:0007669"/>
    <property type="project" value="UniProtKB-KW"/>
</dbReference>
<dbReference type="InterPro" id="IPR014015">
    <property type="entry name" value="Helicase_SF3_DNA-vir"/>
</dbReference>
<dbReference type="InterPro" id="IPR027417">
    <property type="entry name" value="P-loop_NTPase"/>
</dbReference>
<keyword evidence="2" id="KW-0378">Hydrolase</keyword>
<evidence type="ECO:0000256" key="3">
    <source>
        <dbReference type="ARBA" id="ARBA00022840"/>
    </source>
</evidence>
<dbReference type="InterPro" id="IPR006500">
    <property type="entry name" value="Helicase_put_C_phage/plasmid"/>
</dbReference>
<dbReference type="NCBIfam" id="TIGR01613">
    <property type="entry name" value="primase_Cterm"/>
    <property type="match status" value="1"/>
</dbReference>
<name>A0A0J6XHP8_9ACTN</name>
<keyword evidence="1" id="KW-0547">Nucleotide-binding</keyword>
<dbReference type="InterPro" id="IPR051620">
    <property type="entry name" value="ORF904-like_C"/>
</dbReference>
<dbReference type="RefSeq" id="WP_048480561.1">
    <property type="nucleotide sequence ID" value="NZ_JBIRUD010000025.1"/>
</dbReference>
<dbReference type="OrthoDB" id="9763644at2"/>
<evidence type="ECO:0000256" key="2">
    <source>
        <dbReference type="ARBA" id="ARBA00022801"/>
    </source>
</evidence>
<dbReference type="SMART" id="SM00885">
    <property type="entry name" value="D5_N"/>
    <property type="match status" value="1"/>
</dbReference>
<evidence type="ECO:0000313" key="5">
    <source>
        <dbReference type="EMBL" id="KMO93732.1"/>
    </source>
</evidence>
<dbReference type="PROSITE" id="PS51206">
    <property type="entry name" value="SF3_HELICASE_1"/>
    <property type="match status" value="1"/>
</dbReference>
<feature type="domain" description="SF3 helicase" evidence="4">
    <location>
        <begin position="252"/>
        <end position="412"/>
    </location>
</feature>
<dbReference type="Gene3D" id="3.40.50.300">
    <property type="entry name" value="P-loop containing nucleotide triphosphate hydrolases"/>
    <property type="match status" value="1"/>
</dbReference>
<sequence length="559" mass="60870">MSSARSTGFNAQAAAEQLAAFATEPAAEPGASADPVAGAAAPPAATATAVFAAAAARGKRRLPAQQNAAPVPTGGGAGDFVQTGLLHNLSDRGNAKLFAHLHHDRFRHVEGLGWYVWDEYRWKRTGGEKAAIWAAGDMAEELPVHDPRGVFTDRELAQHRKRSMSTSGVKAMLTQAKASPELALDPDTLDGDKYALCTPAGVVDLRTGDLHKPDPTRDLHSRATHLAPEAMPTPRFHRFLDETFGDDEKGQEMINFLHLLLGYSITGDVGGQVLPFLYGVGANGKSALLDVVIKILGDYADVAPPGFLMERGKFNEHSTELTELHGRRLFVCSELKPHDKFDEARVKLLTGGDRLKARRMRQDFFSFEPTHKLWLLGNHRPEVGTGGHAFWRRIRLIPFEKVVPDHRKIDNLAETLVQEEGAGILHWMIQGAKAYLAAKPALTGPSVVRSATQAYATTEDHIGRFLAECCTTGGTDLPDPRDLKVEQGALYRAYSAWCLDGEGLRPATTRAFATRIRAEVGVASPNEMLRSNGQKFYPGLALLADEEQTPREANRATTT</sequence>
<dbReference type="Proteomes" id="UP000035932">
    <property type="component" value="Unassembled WGS sequence"/>
</dbReference>
<reference evidence="5 6" key="1">
    <citation type="submission" date="2015-06" db="EMBL/GenBank/DDBJ databases">
        <title>Recapitulation of the evolution of biosynthetic gene clusters reveals hidden chemical diversity on bacterial genomes.</title>
        <authorList>
            <person name="Cruz-Morales P."/>
            <person name="Martinez-Guerrero C."/>
            <person name="Morales-Escalante M.A."/>
            <person name="Yanez-Guerra L.A."/>
            <person name="Kopp J.F."/>
            <person name="Feldmann J."/>
            <person name="Ramos-Aboites H.E."/>
            <person name="Barona-Gomez F."/>
        </authorList>
    </citation>
    <scope>NUCLEOTIDE SEQUENCE [LARGE SCALE GENOMIC DNA]</scope>
    <source>
        <strain evidence="5 6">ATCC 31245</strain>
    </source>
</reference>
<dbReference type="EMBL" id="LFML01000160">
    <property type="protein sequence ID" value="KMO93732.1"/>
    <property type="molecule type" value="Genomic_DNA"/>
</dbReference>
<dbReference type="AlphaFoldDB" id="A0A0J6XHP8"/>
<evidence type="ECO:0000313" key="6">
    <source>
        <dbReference type="Proteomes" id="UP000035932"/>
    </source>
</evidence>
<dbReference type="Pfam" id="PF08706">
    <property type="entry name" value="D5_N"/>
    <property type="match status" value="1"/>
</dbReference>
<dbReference type="InterPro" id="IPR045455">
    <property type="entry name" value="NrS-1_pol-like_helicase"/>
</dbReference>
<dbReference type="PANTHER" id="PTHR35372">
    <property type="entry name" value="ATP BINDING PROTEIN-RELATED"/>
    <property type="match status" value="1"/>
</dbReference>
<accession>A0A0J6XHP8</accession>
<dbReference type="InterPro" id="IPR014818">
    <property type="entry name" value="Phage/plasmid_primase_P4_C"/>
</dbReference>
<evidence type="ECO:0000259" key="4">
    <source>
        <dbReference type="PROSITE" id="PS51206"/>
    </source>
</evidence>
<proteinExistence type="predicted"/>
<keyword evidence="3" id="KW-0067">ATP-binding</keyword>
<dbReference type="PANTHER" id="PTHR35372:SF2">
    <property type="entry name" value="SF3 HELICASE DOMAIN-CONTAINING PROTEIN"/>
    <property type="match status" value="1"/>
</dbReference>
<protein>
    <submittedName>
        <fullName evidence="5">DNA primase</fullName>
    </submittedName>
</protein>
<keyword evidence="6" id="KW-1185">Reference proteome</keyword>
<gene>
    <name evidence="5" type="ORF">ACS04_33105</name>
</gene>